<dbReference type="AlphaFoldDB" id="A0A101PR23"/>
<organism evidence="2 3">
    <name type="scientific">Streptomyces corchorusii</name>
    <name type="common">Streptomyces chibaensis</name>
    <dbReference type="NCBI Taxonomy" id="1903"/>
    <lineage>
        <taxon>Bacteria</taxon>
        <taxon>Bacillati</taxon>
        <taxon>Actinomycetota</taxon>
        <taxon>Actinomycetes</taxon>
        <taxon>Kitasatosporales</taxon>
        <taxon>Streptomycetaceae</taxon>
        <taxon>Streptomyces</taxon>
    </lineage>
</organism>
<name>A0A101PR23_STRCK</name>
<comment type="caution">
    <text evidence="2">The sequence shown here is derived from an EMBL/GenBank/DDBJ whole genome shotgun (WGS) entry which is preliminary data.</text>
</comment>
<dbReference type="InterPro" id="IPR006827">
    <property type="entry name" value="Lant_deHydtase_N"/>
</dbReference>
<dbReference type="EMBL" id="LMWP01000062">
    <property type="protein sequence ID" value="KUN16116.1"/>
    <property type="molecule type" value="Genomic_DNA"/>
</dbReference>
<accession>A0A101PR23</accession>
<dbReference type="RefSeq" id="WP_059266763.1">
    <property type="nucleotide sequence ID" value="NZ_KQ948375.1"/>
</dbReference>
<keyword evidence="3" id="KW-1185">Reference proteome</keyword>
<dbReference type="Proteomes" id="UP000053398">
    <property type="component" value="Unassembled WGS sequence"/>
</dbReference>
<sequence length="785" mass="86541">MSATPVPAAADTAVPVPGSEWTLWPHVMVRSAGFPLDAVDLLADTTVATAADRVAAGLHGDPESDPAFRRAWEDHLRRRRTALADVLDDPWFQLAVSWQNRHVFDLALAPLRHKIDQEGARNSKWRQRERTLTRYWQRYCTKNESIGFFGPTGWARLRPGGPALDVTPGPGLVDRAEVFFESWVVDLLGRELEQEADLRPWLAPRRAPHIALAAEHVVLPGGRGRHRVDPLAMAALADADGRTPAAELIARLAARFGVGTDTVDAALRELQRRRWLIWRLDLSASVRPEAELAALLERADPDKRWKTTVVLDGLRTAQQELRDAWADGARVRAAMAALDETFTVATGHLAVRNEGQAYGGRTPTYLECGRDVAVDLGGELVAALAPLGPVLRSVRWLLAHIRRGLLGPVREAHRKLAATCGTPSATELWTACMPWLTGRLDALVADAVAELQRRWAGLLDVPPDATRVTYRLADIEAGARERFPADEAGWTEARWCSPDVMIAAADQSAVRRGDFRLVLGEVHPAVNSLDFAWAHATRSRRDELIACLDADHPAGRLLVALPREARPRLTARSHPVLVRETDDVLVLMPNIPLPRRGRVHLGADVPVVADGDGLHLSVAGRRFDALDLFTGPLRAAVMQAFDMFPSDRPTPRVTIDRMVVARRRWTFAPDTLSFADVPGEAGRYVSVRAWRRDNGLPRHVFVKSPLEVKPFYVDFDSPPYVELLVQTVSAARRDGTGGHLVLSEMLPGPDETWLRDAAGHRYAAELRLVAHDTLATIPADGSPET</sequence>
<feature type="domain" description="Lantibiotic dehydratase N-terminal" evidence="1">
    <location>
        <begin position="650"/>
        <end position="724"/>
    </location>
</feature>
<evidence type="ECO:0000313" key="2">
    <source>
        <dbReference type="EMBL" id="KUN16116.1"/>
    </source>
</evidence>
<gene>
    <name evidence="2" type="ORF">AQJ11_40600</name>
</gene>
<evidence type="ECO:0000313" key="3">
    <source>
        <dbReference type="Proteomes" id="UP000053398"/>
    </source>
</evidence>
<feature type="domain" description="Lantibiotic dehydratase N-terminal" evidence="1">
    <location>
        <begin position="89"/>
        <end position="341"/>
    </location>
</feature>
<protein>
    <submittedName>
        <fullName evidence="2">Lantibiotic dehydratase</fullName>
    </submittedName>
</protein>
<reference evidence="2 3" key="1">
    <citation type="submission" date="2015-10" db="EMBL/GenBank/DDBJ databases">
        <title>Draft genome sequence of Streptomyces corchorusii DSM 40340, type strain for the species Streptomyces corchorusii.</title>
        <authorList>
            <person name="Ruckert C."/>
            <person name="Winkler A."/>
            <person name="Kalinowski J."/>
            <person name="Kampfer P."/>
            <person name="Glaeser S."/>
        </authorList>
    </citation>
    <scope>NUCLEOTIDE SEQUENCE [LARGE SCALE GENOMIC DNA]</scope>
    <source>
        <strain evidence="2 3">DSM 40340</strain>
    </source>
</reference>
<dbReference type="Pfam" id="PF04738">
    <property type="entry name" value="Lant_dehydr_N"/>
    <property type="match status" value="2"/>
</dbReference>
<evidence type="ECO:0000259" key="1">
    <source>
        <dbReference type="Pfam" id="PF04738"/>
    </source>
</evidence>
<proteinExistence type="predicted"/>